<dbReference type="GeneID" id="4388237"/>
<evidence type="ECO:0000313" key="4">
    <source>
        <dbReference type="EMBL" id="EAQ91803.1"/>
    </source>
</evidence>
<dbReference type="HOGENOM" id="CLU_1026716_0_0_1"/>
<dbReference type="Pfam" id="PF05368">
    <property type="entry name" value="NmrA"/>
    <property type="match status" value="1"/>
</dbReference>
<evidence type="ECO:0000259" key="3">
    <source>
        <dbReference type="Pfam" id="PF05368"/>
    </source>
</evidence>
<feature type="domain" description="NmrA-like" evidence="3">
    <location>
        <begin position="3"/>
        <end position="109"/>
    </location>
</feature>
<dbReference type="RefSeq" id="XP_001219259.1">
    <property type="nucleotide sequence ID" value="XM_001219258.1"/>
</dbReference>
<dbReference type="InterPro" id="IPR008030">
    <property type="entry name" value="NmrA-like"/>
</dbReference>
<dbReference type="InterPro" id="IPR036291">
    <property type="entry name" value="NAD(P)-bd_dom_sf"/>
</dbReference>
<gene>
    <name evidence="4" type="ORF">CHGG_00038</name>
</gene>
<dbReference type="Proteomes" id="UP000001056">
    <property type="component" value="Unassembled WGS sequence"/>
</dbReference>
<evidence type="ECO:0000256" key="2">
    <source>
        <dbReference type="ARBA" id="ARBA00022857"/>
    </source>
</evidence>
<dbReference type="InParanoid" id="Q2HIB6"/>
<sequence>MSNILTVFGATGVQGGSVVRAVTADSVLSKTFKIRAVTRDASVSSAQDLIKQGIELVTADMNSRFSLTEALKGTHTVFLVTLPDFVTGAAPGTEVEHGKNLADAAKEAGKYFVDVAKNRSNVLGKQIYAAADYYTPTRIMAEFQEEILENELLCEEPGFYAGGSLTEGHELLSKVGLAPTTWKEFLEKPVSPAGGVPQNRGHRVAAPLFPNARANQPAIRHKPPRGVTGPINRKRSLSSVRAYKLPLNMVMPAVKKAPATGLLLATRRATE</sequence>
<reference evidence="5" key="1">
    <citation type="journal article" date="2015" name="Genome Announc.">
        <title>Draft genome sequence of the cellulolytic fungus Chaetomium globosum.</title>
        <authorList>
            <person name="Cuomo C.A."/>
            <person name="Untereiner W.A."/>
            <person name="Ma L.-J."/>
            <person name="Grabherr M."/>
            <person name="Birren B.W."/>
        </authorList>
    </citation>
    <scope>NUCLEOTIDE SEQUENCE [LARGE SCALE GENOMIC DNA]</scope>
    <source>
        <strain evidence="5">ATCC 6205 / CBS 148.51 / DSM 1962 / NBRC 6347 / NRRL 1970</strain>
    </source>
</reference>
<dbReference type="Gene3D" id="3.40.50.720">
    <property type="entry name" value="NAD(P)-binding Rossmann-like Domain"/>
    <property type="match status" value="1"/>
</dbReference>
<organism evidence="4 5">
    <name type="scientific">Chaetomium globosum (strain ATCC 6205 / CBS 148.51 / DSM 1962 / NBRC 6347 / NRRL 1970)</name>
    <name type="common">Soil fungus</name>
    <dbReference type="NCBI Taxonomy" id="306901"/>
    <lineage>
        <taxon>Eukaryota</taxon>
        <taxon>Fungi</taxon>
        <taxon>Dikarya</taxon>
        <taxon>Ascomycota</taxon>
        <taxon>Pezizomycotina</taxon>
        <taxon>Sordariomycetes</taxon>
        <taxon>Sordariomycetidae</taxon>
        <taxon>Sordariales</taxon>
        <taxon>Chaetomiaceae</taxon>
        <taxon>Chaetomium</taxon>
    </lineage>
</organism>
<accession>Q2HIB6</accession>
<name>Q2HIB6_CHAGB</name>
<dbReference type="PANTHER" id="PTHR42748">
    <property type="entry name" value="NITROGEN METABOLITE REPRESSION PROTEIN NMRA FAMILY MEMBER"/>
    <property type="match status" value="1"/>
</dbReference>
<protein>
    <recommendedName>
        <fullName evidence="3">NmrA-like domain-containing protein</fullName>
    </recommendedName>
</protein>
<dbReference type="VEuPathDB" id="FungiDB:CHGG_00038"/>
<dbReference type="InterPro" id="IPR051164">
    <property type="entry name" value="NmrA-like_oxidored"/>
</dbReference>
<dbReference type="GO" id="GO:0005634">
    <property type="term" value="C:nucleus"/>
    <property type="evidence" value="ECO:0007669"/>
    <property type="project" value="TreeGrafter"/>
</dbReference>
<keyword evidence="5" id="KW-1185">Reference proteome</keyword>
<evidence type="ECO:0000313" key="5">
    <source>
        <dbReference type="Proteomes" id="UP000001056"/>
    </source>
</evidence>
<dbReference type="SUPFAM" id="SSF51735">
    <property type="entry name" value="NAD(P)-binding Rossmann-fold domains"/>
    <property type="match status" value="1"/>
</dbReference>
<evidence type="ECO:0000256" key="1">
    <source>
        <dbReference type="ARBA" id="ARBA00006328"/>
    </source>
</evidence>
<dbReference type="STRING" id="306901.Q2HIB6"/>
<dbReference type="eggNOG" id="ENOG502QQEA">
    <property type="taxonomic scope" value="Eukaryota"/>
</dbReference>
<dbReference type="EMBL" id="CH408029">
    <property type="protein sequence ID" value="EAQ91803.1"/>
    <property type="molecule type" value="Genomic_DNA"/>
</dbReference>
<keyword evidence="2" id="KW-0521">NADP</keyword>
<dbReference type="OrthoDB" id="300709at2759"/>
<dbReference type="PANTHER" id="PTHR42748:SF31">
    <property type="entry name" value="NMRA-LIKE DOMAIN-CONTAINING PROTEIN-RELATED"/>
    <property type="match status" value="1"/>
</dbReference>
<comment type="similarity">
    <text evidence="1">Belongs to the NmrA-type oxidoreductase family.</text>
</comment>
<dbReference type="AlphaFoldDB" id="Q2HIB6"/>
<proteinExistence type="inferred from homology"/>